<dbReference type="SUPFAM" id="SSF81321">
    <property type="entry name" value="Family A G protein-coupled receptor-like"/>
    <property type="match status" value="1"/>
</dbReference>
<reference evidence="11" key="1">
    <citation type="submission" date="2025-08" db="UniProtKB">
        <authorList>
            <consortium name="RefSeq"/>
        </authorList>
    </citation>
    <scope>IDENTIFICATION</scope>
    <source>
        <tissue evidence="11">Total insect</tissue>
    </source>
</reference>
<keyword evidence="7" id="KW-0675">Receptor</keyword>
<protein>
    <submittedName>
        <fullName evidence="11">Gonadotropin-releasing hormone receptor-like</fullName>
    </submittedName>
</protein>
<comment type="subcellular location">
    <subcellularLocation>
        <location evidence="1">Cell membrane</location>
        <topology evidence="1">Multi-pass membrane protein</topology>
    </subcellularLocation>
</comment>
<evidence type="ECO:0000256" key="2">
    <source>
        <dbReference type="ARBA" id="ARBA00010663"/>
    </source>
</evidence>
<dbReference type="PANTHER" id="PTHR24241:SF59">
    <property type="entry name" value="ADIPOKINETIC HORMONE RECEPTOR, ISOFORM C"/>
    <property type="match status" value="1"/>
</dbReference>
<dbReference type="PROSITE" id="PS50262">
    <property type="entry name" value="G_PROTEIN_RECEP_F1_2"/>
    <property type="match status" value="1"/>
</dbReference>
<evidence type="ECO:0000259" key="9">
    <source>
        <dbReference type="PROSITE" id="PS50262"/>
    </source>
</evidence>
<feature type="transmembrane region" description="Helical" evidence="8">
    <location>
        <begin position="140"/>
        <end position="162"/>
    </location>
</feature>
<gene>
    <name evidence="11" type="primary">LOC117642807</name>
</gene>
<dbReference type="InterPro" id="IPR017452">
    <property type="entry name" value="GPCR_Rhodpsn_7TM"/>
</dbReference>
<evidence type="ECO:0000313" key="11">
    <source>
        <dbReference type="RefSeq" id="XP_034237264.1"/>
    </source>
</evidence>
<evidence type="ECO:0000256" key="1">
    <source>
        <dbReference type="ARBA" id="ARBA00004651"/>
    </source>
</evidence>
<keyword evidence="4 8" id="KW-0812">Transmembrane</keyword>
<evidence type="ECO:0000256" key="6">
    <source>
        <dbReference type="ARBA" id="ARBA00023136"/>
    </source>
</evidence>
<dbReference type="InParanoid" id="A0A6P8ZKK5"/>
<evidence type="ECO:0000256" key="8">
    <source>
        <dbReference type="SAM" id="Phobius"/>
    </source>
</evidence>
<dbReference type="GO" id="GO:0042277">
    <property type="term" value="F:peptide binding"/>
    <property type="evidence" value="ECO:0007669"/>
    <property type="project" value="TreeGrafter"/>
</dbReference>
<dbReference type="Proteomes" id="UP000515158">
    <property type="component" value="Unplaced"/>
</dbReference>
<dbReference type="Gene3D" id="1.20.1070.10">
    <property type="entry name" value="Rhodopsin 7-helix transmembrane proteins"/>
    <property type="match status" value="1"/>
</dbReference>
<dbReference type="PANTHER" id="PTHR24241">
    <property type="entry name" value="NEUROPEPTIDE RECEPTOR-RELATED G-PROTEIN COUPLED RECEPTOR"/>
    <property type="match status" value="1"/>
</dbReference>
<dbReference type="KEGG" id="tpal:117642807"/>
<dbReference type="OrthoDB" id="6022667at2759"/>
<feature type="transmembrane region" description="Helical" evidence="8">
    <location>
        <begin position="43"/>
        <end position="68"/>
    </location>
</feature>
<dbReference type="GeneID" id="117642807"/>
<dbReference type="AlphaFoldDB" id="A0A6P8ZKK5"/>
<evidence type="ECO:0000256" key="7">
    <source>
        <dbReference type="ARBA" id="ARBA00023170"/>
    </source>
</evidence>
<dbReference type="GO" id="GO:0005886">
    <property type="term" value="C:plasma membrane"/>
    <property type="evidence" value="ECO:0007669"/>
    <property type="project" value="UniProtKB-SubCell"/>
</dbReference>
<keyword evidence="3" id="KW-1003">Cell membrane</keyword>
<keyword evidence="5 8" id="KW-1133">Transmembrane helix</keyword>
<comment type="similarity">
    <text evidence="2">Belongs to the G-protein coupled receptor 1 family.</text>
</comment>
<sequence>MYFRNHLVVQLLMFSVKEGPFYEPYYQCVTYDVSTESERLYNIINFITMFVIPLLGLVASYLSIYCTLSRGQREIRSVDKMTIATYDQNRQRSMKRAMKKSRWIAVVIVCAYLVSWLPYYITMLVYFLSPDQEQWYDSKWMDWIFFFGMGNSVVNPAIYGMFQLWKPKRRRQWSCFRHRDGSTQVSQFVTQDSFRRHGTAAFIATTASLTTPRVCGDVVLEVPVVVRTAGKAGPFGWRAKFLRKYRALRAHSQAHI</sequence>
<dbReference type="InterPro" id="IPR000276">
    <property type="entry name" value="GPCR_Rhodpsn"/>
</dbReference>
<dbReference type="GO" id="GO:0004930">
    <property type="term" value="F:G protein-coupled receptor activity"/>
    <property type="evidence" value="ECO:0007669"/>
    <property type="project" value="InterPro"/>
</dbReference>
<keyword evidence="6 8" id="KW-0472">Membrane</keyword>
<evidence type="ECO:0000256" key="3">
    <source>
        <dbReference type="ARBA" id="ARBA00022475"/>
    </source>
</evidence>
<evidence type="ECO:0000256" key="4">
    <source>
        <dbReference type="ARBA" id="ARBA00022692"/>
    </source>
</evidence>
<evidence type="ECO:0000313" key="10">
    <source>
        <dbReference type="Proteomes" id="UP000515158"/>
    </source>
</evidence>
<dbReference type="PRINTS" id="PR00237">
    <property type="entry name" value="GPCRRHODOPSN"/>
</dbReference>
<feature type="transmembrane region" description="Helical" evidence="8">
    <location>
        <begin position="103"/>
        <end position="128"/>
    </location>
</feature>
<feature type="domain" description="G-protein coupled receptors family 1 profile" evidence="9">
    <location>
        <begin position="1"/>
        <end position="159"/>
    </location>
</feature>
<proteinExistence type="inferred from homology"/>
<evidence type="ECO:0000256" key="5">
    <source>
        <dbReference type="ARBA" id="ARBA00022989"/>
    </source>
</evidence>
<accession>A0A6P8ZKK5</accession>
<dbReference type="RefSeq" id="XP_034237264.1">
    <property type="nucleotide sequence ID" value="XM_034381373.1"/>
</dbReference>
<name>A0A6P8ZKK5_THRPL</name>
<dbReference type="Pfam" id="PF00001">
    <property type="entry name" value="7tm_1"/>
    <property type="match status" value="1"/>
</dbReference>
<dbReference type="GO" id="GO:0032870">
    <property type="term" value="P:cellular response to hormone stimulus"/>
    <property type="evidence" value="ECO:0007669"/>
    <property type="project" value="TreeGrafter"/>
</dbReference>
<organism evidence="11">
    <name type="scientific">Thrips palmi</name>
    <name type="common">Melon thrips</name>
    <dbReference type="NCBI Taxonomy" id="161013"/>
    <lineage>
        <taxon>Eukaryota</taxon>
        <taxon>Metazoa</taxon>
        <taxon>Ecdysozoa</taxon>
        <taxon>Arthropoda</taxon>
        <taxon>Hexapoda</taxon>
        <taxon>Insecta</taxon>
        <taxon>Pterygota</taxon>
        <taxon>Neoptera</taxon>
        <taxon>Paraneoptera</taxon>
        <taxon>Thysanoptera</taxon>
        <taxon>Terebrantia</taxon>
        <taxon>Thripoidea</taxon>
        <taxon>Thripidae</taxon>
        <taxon>Thrips</taxon>
    </lineage>
</organism>
<keyword evidence="10" id="KW-1185">Reference proteome</keyword>